<dbReference type="RefSeq" id="XP_001591335.1">
    <property type="nucleotide sequence ID" value="XM_001591285.1"/>
</dbReference>
<protein>
    <submittedName>
        <fullName evidence="1">Uncharacterized protein</fullName>
    </submittedName>
</protein>
<organism evidence="1 2">
    <name type="scientific">Sclerotinia sclerotiorum (strain ATCC 18683 / 1980 / Ss-1)</name>
    <name type="common">White mold</name>
    <name type="synonym">Whetzelinia sclerotiorum</name>
    <dbReference type="NCBI Taxonomy" id="665079"/>
    <lineage>
        <taxon>Eukaryota</taxon>
        <taxon>Fungi</taxon>
        <taxon>Dikarya</taxon>
        <taxon>Ascomycota</taxon>
        <taxon>Pezizomycotina</taxon>
        <taxon>Leotiomycetes</taxon>
        <taxon>Helotiales</taxon>
        <taxon>Sclerotiniaceae</taxon>
        <taxon>Sclerotinia</taxon>
    </lineage>
</organism>
<name>A7ERK7_SCLS1</name>
<sequence length="53" mass="5915">MAAAQLGESEAKKMSKIDLDEKLAMDLSKPSSTPTNRNEILVIHHYQYLLGNL</sequence>
<gene>
    <name evidence="1" type="ORF">SS1G_07961</name>
</gene>
<evidence type="ECO:0000313" key="1">
    <source>
        <dbReference type="EMBL" id="EDN92099.1"/>
    </source>
</evidence>
<dbReference type="GeneID" id="5487323"/>
<dbReference type="AlphaFoldDB" id="A7ERK7"/>
<keyword evidence="2" id="KW-1185">Reference proteome</keyword>
<dbReference type="KEGG" id="ssl:SS1G_07961"/>
<accession>A7ERK7</accession>
<proteinExistence type="predicted"/>
<dbReference type="EMBL" id="CH476630">
    <property type="protein sequence ID" value="EDN92099.1"/>
    <property type="molecule type" value="Genomic_DNA"/>
</dbReference>
<dbReference type="Proteomes" id="UP000001312">
    <property type="component" value="Unassembled WGS sequence"/>
</dbReference>
<reference evidence="2" key="1">
    <citation type="journal article" date="2011" name="PLoS Genet.">
        <title>Genomic analysis of the necrotrophic fungal pathogens Sclerotinia sclerotiorum and Botrytis cinerea.</title>
        <authorList>
            <person name="Amselem J."/>
            <person name="Cuomo C.A."/>
            <person name="van Kan J.A."/>
            <person name="Viaud M."/>
            <person name="Benito E.P."/>
            <person name="Couloux A."/>
            <person name="Coutinho P.M."/>
            <person name="de Vries R.P."/>
            <person name="Dyer P.S."/>
            <person name="Fillinger S."/>
            <person name="Fournier E."/>
            <person name="Gout L."/>
            <person name="Hahn M."/>
            <person name="Kohn L."/>
            <person name="Lapalu N."/>
            <person name="Plummer K.M."/>
            <person name="Pradier J.M."/>
            <person name="Quevillon E."/>
            <person name="Sharon A."/>
            <person name="Simon A."/>
            <person name="ten Have A."/>
            <person name="Tudzynski B."/>
            <person name="Tudzynski P."/>
            <person name="Wincker P."/>
            <person name="Andrew M."/>
            <person name="Anthouard V."/>
            <person name="Beever R.E."/>
            <person name="Beffa R."/>
            <person name="Benoit I."/>
            <person name="Bouzid O."/>
            <person name="Brault B."/>
            <person name="Chen Z."/>
            <person name="Choquer M."/>
            <person name="Collemare J."/>
            <person name="Cotton P."/>
            <person name="Danchin E.G."/>
            <person name="Da Silva C."/>
            <person name="Gautier A."/>
            <person name="Giraud C."/>
            <person name="Giraud T."/>
            <person name="Gonzalez C."/>
            <person name="Grossetete S."/>
            <person name="Guldener U."/>
            <person name="Henrissat B."/>
            <person name="Howlett B.J."/>
            <person name="Kodira C."/>
            <person name="Kretschmer M."/>
            <person name="Lappartient A."/>
            <person name="Leroch M."/>
            <person name="Levis C."/>
            <person name="Mauceli E."/>
            <person name="Neuveglise C."/>
            <person name="Oeser B."/>
            <person name="Pearson M."/>
            <person name="Poulain J."/>
            <person name="Poussereau N."/>
            <person name="Quesneville H."/>
            <person name="Rascle C."/>
            <person name="Schumacher J."/>
            <person name="Segurens B."/>
            <person name="Sexton A."/>
            <person name="Silva E."/>
            <person name="Sirven C."/>
            <person name="Soanes D.M."/>
            <person name="Talbot N.J."/>
            <person name="Templeton M."/>
            <person name="Yandava C."/>
            <person name="Yarden O."/>
            <person name="Zeng Q."/>
            <person name="Rollins J.A."/>
            <person name="Lebrun M.H."/>
            <person name="Dickman M."/>
        </authorList>
    </citation>
    <scope>NUCLEOTIDE SEQUENCE [LARGE SCALE GENOMIC DNA]</scope>
    <source>
        <strain evidence="2">ATCC 18683 / 1980 / Ss-1</strain>
    </source>
</reference>
<evidence type="ECO:0000313" key="2">
    <source>
        <dbReference type="Proteomes" id="UP000001312"/>
    </source>
</evidence>
<dbReference type="InParanoid" id="A7ERK7"/>